<feature type="transmembrane region" description="Helical" evidence="1">
    <location>
        <begin position="6"/>
        <end position="28"/>
    </location>
</feature>
<keyword evidence="1" id="KW-0812">Transmembrane</keyword>
<feature type="transmembrane region" description="Helical" evidence="1">
    <location>
        <begin position="49"/>
        <end position="70"/>
    </location>
</feature>
<name>A0A6C0DM32_9ZZZZ</name>
<organism evidence="2">
    <name type="scientific">viral metagenome</name>
    <dbReference type="NCBI Taxonomy" id="1070528"/>
    <lineage>
        <taxon>unclassified sequences</taxon>
        <taxon>metagenomes</taxon>
        <taxon>organismal metagenomes</taxon>
    </lineage>
</organism>
<reference evidence="2" key="1">
    <citation type="journal article" date="2020" name="Nature">
        <title>Giant virus diversity and host interactions through global metagenomics.</title>
        <authorList>
            <person name="Schulz F."/>
            <person name="Roux S."/>
            <person name="Paez-Espino D."/>
            <person name="Jungbluth S."/>
            <person name="Walsh D.A."/>
            <person name="Denef V.J."/>
            <person name="McMahon K.D."/>
            <person name="Konstantinidis K.T."/>
            <person name="Eloe-Fadrosh E.A."/>
            <person name="Kyrpides N.C."/>
            <person name="Woyke T."/>
        </authorList>
    </citation>
    <scope>NUCLEOTIDE SEQUENCE</scope>
    <source>
        <strain evidence="2">GVMAG-M-3300023174-30</strain>
    </source>
</reference>
<feature type="transmembrane region" description="Helical" evidence="1">
    <location>
        <begin position="76"/>
        <end position="102"/>
    </location>
</feature>
<keyword evidence="1" id="KW-1133">Transmembrane helix</keyword>
<feature type="transmembrane region" description="Helical" evidence="1">
    <location>
        <begin position="114"/>
        <end position="132"/>
    </location>
</feature>
<dbReference type="InterPro" id="IPR018687">
    <property type="entry name" value="DUF2177_membr"/>
</dbReference>
<dbReference type="AlphaFoldDB" id="A0A6C0DM32"/>
<sequence length="134" mass="15954">MNFISSITIAYILFVLLDFSWIFMNFDYYMTLCRKIQKEPFVVKIPPIILAYIILFIAFYIYITHILFIIKDNNKYGIAIIYGLLFGLVIYGTYSLTSCIYYKNYTYYDAFKDTLWGMILMSVTGVIFMKLYKK</sequence>
<accession>A0A6C0DM32</accession>
<evidence type="ECO:0000313" key="2">
    <source>
        <dbReference type="EMBL" id="QHT17637.1"/>
    </source>
</evidence>
<proteinExistence type="predicted"/>
<protein>
    <recommendedName>
        <fullName evidence="3">DUF2177 family protein</fullName>
    </recommendedName>
</protein>
<keyword evidence="1" id="KW-0472">Membrane</keyword>
<dbReference type="Pfam" id="PF09945">
    <property type="entry name" value="DUF2177"/>
    <property type="match status" value="1"/>
</dbReference>
<evidence type="ECO:0000256" key="1">
    <source>
        <dbReference type="SAM" id="Phobius"/>
    </source>
</evidence>
<evidence type="ECO:0008006" key="3">
    <source>
        <dbReference type="Google" id="ProtNLM"/>
    </source>
</evidence>
<dbReference type="EMBL" id="MN739643">
    <property type="protein sequence ID" value="QHT17637.1"/>
    <property type="molecule type" value="Genomic_DNA"/>
</dbReference>